<dbReference type="Proteomes" id="UP000317465">
    <property type="component" value="Chromosome"/>
</dbReference>
<gene>
    <name evidence="1" type="ORF">A5CPYCFAH4_05370</name>
</gene>
<evidence type="ECO:0000313" key="1">
    <source>
        <dbReference type="EMBL" id="BBL08313.1"/>
    </source>
</evidence>
<accession>A0ACA8QU48</accession>
<reference evidence="1 2" key="1">
    <citation type="journal article" date="2020" name="Int. J. Syst. Evol. Microbiol.">
        <title>Alistipes communis sp. nov., Alistipes dispar sp. nov. and Alistipes onderdonkii subsp. vulgaris subsp. nov., isolated from human faeces, and creation of Alistipes onderdonkii subsp. onderdonkii subsp. nov.</title>
        <authorList>
            <person name="Sakamoto M."/>
            <person name="Ikeyama N."/>
            <person name="Ogata Y."/>
            <person name="Suda W."/>
            <person name="Iino T."/>
            <person name="Hattori M."/>
            <person name="Ohkuma M."/>
        </authorList>
    </citation>
    <scope>NUCLEOTIDE SEQUENCE [LARGE SCALE GENOMIC DNA]</scope>
    <source>
        <strain evidence="1 2">5CPYCFAH4</strain>
    </source>
</reference>
<organism evidence="1 2">
    <name type="scientific">Alistipes onderdonkii subsp. vulgaris</name>
    <dbReference type="NCBI Taxonomy" id="2585117"/>
    <lineage>
        <taxon>Bacteria</taxon>
        <taxon>Pseudomonadati</taxon>
        <taxon>Bacteroidota</taxon>
        <taxon>Bacteroidia</taxon>
        <taxon>Bacteroidales</taxon>
        <taxon>Rikenellaceae</taxon>
        <taxon>Alistipes</taxon>
    </lineage>
</organism>
<name>A0ACA8QU48_9BACT</name>
<protein>
    <submittedName>
        <fullName evidence="1">Uncharacterized protein</fullName>
    </submittedName>
</protein>
<proteinExistence type="predicted"/>
<keyword evidence="2" id="KW-1185">Reference proteome</keyword>
<dbReference type="EMBL" id="AP019737">
    <property type="protein sequence ID" value="BBL08313.1"/>
    <property type="molecule type" value="Genomic_DNA"/>
</dbReference>
<sequence length="263" mass="29609">MAKKGGALWKVGRMIEDFTYRNADRIIVISEDFKRNIMAKGVPESKIEVIYNWVDETAIIPIPRNENPLFAEFGLDQNKFYVVYAGNLGSAQNIDILLEAANLLHDNSDIQFLVFGAEKQAEPYITKAKHMQLSNLKFLPLQPYEKVSCVYSLGDVAVVSCKQGFGDIAMPSKTWSIMSAGTAVLASFDRGTDMQYIIEKNRLGVFTEAENIQEFVKAVHILYSNPEECVQMGKRGRCYILEHLTREVGTRKYIGVIESIVGH</sequence>
<evidence type="ECO:0000313" key="2">
    <source>
        <dbReference type="Proteomes" id="UP000317465"/>
    </source>
</evidence>